<proteinExistence type="predicted"/>
<keyword evidence="4" id="KW-1185">Reference proteome</keyword>
<evidence type="ECO:0000313" key="3">
    <source>
        <dbReference type="EMBL" id="MFB9063049.1"/>
    </source>
</evidence>
<accession>A0ABV5FHM2</accession>
<comment type="caution">
    <text evidence="3">The sequence shown here is derived from an EMBL/GenBank/DDBJ whole genome shotgun (WGS) entry which is preliminary data.</text>
</comment>
<dbReference type="Pfam" id="PF13304">
    <property type="entry name" value="AAA_21"/>
    <property type="match status" value="1"/>
</dbReference>
<dbReference type="InterPro" id="IPR003959">
    <property type="entry name" value="ATPase_AAA_core"/>
</dbReference>
<dbReference type="Pfam" id="PF12476">
    <property type="entry name" value="DUF3696"/>
    <property type="match status" value="1"/>
</dbReference>
<feature type="domain" description="ATPase AAA-type core" evidence="2">
    <location>
        <begin position="24"/>
        <end position="299"/>
    </location>
</feature>
<dbReference type="InterPro" id="IPR027417">
    <property type="entry name" value="P-loop_NTPase"/>
</dbReference>
<dbReference type="PANTHER" id="PTHR43581">
    <property type="entry name" value="ATP/GTP PHOSPHATASE"/>
    <property type="match status" value="1"/>
</dbReference>
<feature type="domain" description="DUF3696" evidence="1">
    <location>
        <begin position="313"/>
        <end position="360"/>
    </location>
</feature>
<evidence type="ECO:0000313" key="4">
    <source>
        <dbReference type="Proteomes" id="UP001589589"/>
    </source>
</evidence>
<dbReference type="PANTHER" id="PTHR43581:SF4">
    <property type="entry name" value="ATP_GTP PHOSPHATASE"/>
    <property type="match status" value="1"/>
</dbReference>
<evidence type="ECO:0000259" key="1">
    <source>
        <dbReference type="Pfam" id="PF12476"/>
    </source>
</evidence>
<dbReference type="SUPFAM" id="SSF52540">
    <property type="entry name" value="P-loop containing nucleoside triphosphate hydrolases"/>
    <property type="match status" value="1"/>
</dbReference>
<reference evidence="3 4" key="1">
    <citation type="submission" date="2024-09" db="EMBL/GenBank/DDBJ databases">
        <authorList>
            <person name="Sun Q."/>
            <person name="Mori K."/>
        </authorList>
    </citation>
    <scope>NUCLEOTIDE SEQUENCE [LARGE SCALE GENOMIC DNA]</scope>
    <source>
        <strain evidence="3 4">CECT 7908</strain>
    </source>
</reference>
<dbReference type="Gene3D" id="3.40.50.300">
    <property type="entry name" value="P-loop containing nucleotide triphosphate hydrolases"/>
    <property type="match status" value="1"/>
</dbReference>
<gene>
    <name evidence="3" type="ORF">ACFFUQ_03380</name>
</gene>
<sequence>MINKISFKNYKLFKEKQTLELKPITILIGKNNSGKSAVLKLPVLISNSLKGLPVNWKYKIGEDSVNSIELGTDFKDLVYNRNEKSFIEFSVSNGKECLEIALNKEDGVLEYKLNSIEIDVSSDFKGFLLDGKKIEGLSLSIDYLGAIRIEPDSDYVFSNDVYEKIGIKGQNAYPILINDFNNTGQLINKVSDWYRSNFENWQLNVIETKTVTETKYEIAISNSVLNSINIKQTGQGIHQVLPLIVRTYVEDVNPTLIIIEEPETHLHPAAHGNLAERFVDSFLENNNKNYLIETHSQNFVLRMRRLVAEGKLAPEQLAIYYVDFDEELNDSSLEVINIDSGGGVDRWPDGIFAETTIETRAIYNAQINDLKNVGRDRE</sequence>
<dbReference type="InterPro" id="IPR022532">
    <property type="entry name" value="DUF3696"/>
</dbReference>
<evidence type="ECO:0000259" key="2">
    <source>
        <dbReference type="Pfam" id="PF13304"/>
    </source>
</evidence>
<dbReference type="InterPro" id="IPR051396">
    <property type="entry name" value="Bact_Antivir_Def_Nuclease"/>
</dbReference>
<dbReference type="Proteomes" id="UP001589589">
    <property type="component" value="Unassembled WGS sequence"/>
</dbReference>
<name>A0ABV5FHM2_9FLAO</name>
<protein>
    <submittedName>
        <fullName evidence="3">DUF3696 domain-containing protein</fullName>
    </submittedName>
</protein>
<dbReference type="RefSeq" id="WP_290265856.1">
    <property type="nucleotide sequence ID" value="NZ_JAUFQQ010000005.1"/>
</dbReference>
<dbReference type="EMBL" id="JBHMEX010000013">
    <property type="protein sequence ID" value="MFB9063049.1"/>
    <property type="molecule type" value="Genomic_DNA"/>
</dbReference>
<organism evidence="3 4">
    <name type="scientific">Flavobacterium branchiarum</name>
    <dbReference type="NCBI Taxonomy" id="1114870"/>
    <lineage>
        <taxon>Bacteria</taxon>
        <taxon>Pseudomonadati</taxon>
        <taxon>Bacteroidota</taxon>
        <taxon>Flavobacteriia</taxon>
        <taxon>Flavobacteriales</taxon>
        <taxon>Flavobacteriaceae</taxon>
        <taxon>Flavobacterium</taxon>
    </lineage>
</organism>